<evidence type="ECO:0000256" key="1">
    <source>
        <dbReference type="SAM" id="MobiDB-lite"/>
    </source>
</evidence>
<protein>
    <submittedName>
        <fullName evidence="2">(apollo) hypothetical protein</fullName>
    </submittedName>
</protein>
<proteinExistence type="predicted"/>
<comment type="caution">
    <text evidence="2">The sequence shown here is derived from an EMBL/GenBank/DDBJ whole genome shotgun (WGS) entry which is preliminary data.</text>
</comment>
<reference evidence="2" key="1">
    <citation type="submission" date="2021-04" db="EMBL/GenBank/DDBJ databases">
        <authorList>
            <person name="Tunstrom K."/>
        </authorList>
    </citation>
    <scope>NUCLEOTIDE SEQUENCE</scope>
</reference>
<organism evidence="2 3">
    <name type="scientific">Parnassius apollo</name>
    <name type="common">Apollo butterfly</name>
    <name type="synonym">Papilio apollo</name>
    <dbReference type="NCBI Taxonomy" id="110799"/>
    <lineage>
        <taxon>Eukaryota</taxon>
        <taxon>Metazoa</taxon>
        <taxon>Ecdysozoa</taxon>
        <taxon>Arthropoda</taxon>
        <taxon>Hexapoda</taxon>
        <taxon>Insecta</taxon>
        <taxon>Pterygota</taxon>
        <taxon>Neoptera</taxon>
        <taxon>Endopterygota</taxon>
        <taxon>Lepidoptera</taxon>
        <taxon>Glossata</taxon>
        <taxon>Ditrysia</taxon>
        <taxon>Papilionoidea</taxon>
        <taxon>Papilionidae</taxon>
        <taxon>Parnassiinae</taxon>
        <taxon>Parnassini</taxon>
        <taxon>Parnassius</taxon>
        <taxon>Parnassius</taxon>
    </lineage>
</organism>
<sequence>MFVSRPAIKLLSNHAPYYSTIHLMERKKLYVCFKSSASVAYSLNEAVKSLKRHQARRHWRRSNRVHINVQAERAPVSEKRLAYQPRRHLQPARRCAHAHPSPSTSIAA</sequence>
<evidence type="ECO:0000313" key="2">
    <source>
        <dbReference type="EMBL" id="CAG5018096.1"/>
    </source>
</evidence>
<evidence type="ECO:0000313" key="3">
    <source>
        <dbReference type="Proteomes" id="UP000691718"/>
    </source>
</evidence>
<gene>
    <name evidence="2" type="ORF">PAPOLLO_LOCUS16805</name>
</gene>
<feature type="compositionally biased region" description="Basic residues" evidence="1">
    <location>
        <begin position="86"/>
        <end position="97"/>
    </location>
</feature>
<dbReference type="Proteomes" id="UP000691718">
    <property type="component" value="Unassembled WGS sequence"/>
</dbReference>
<name>A0A8S3XCP2_PARAO</name>
<feature type="region of interest" description="Disordered" evidence="1">
    <location>
        <begin position="86"/>
        <end position="108"/>
    </location>
</feature>
<dbReference type="AlphaFoldDB" id="A0A8S3XCP2"/>
<keyword evidence="3" id="KW-1185">Reference proteome</keyword>
<dbReference type="EMBL" id="CAJQZP010001125">
    <property type="protein sequence ID" value="CAG5018096.1"/>
    <property type="molecule type" value="Genomic_DNA"/>
</dbReference>
<accession>A0A8S3XCP2</accession>